<evidence type="ECO:0000256" key="2">
    <source>
        <dbReference type="PIRNR" id="PIRNR006276"/>
    </source>
</evidence>
<accession>A0A0M6W7E8</accession>
<dbReference type="GO" id="GO:0005737">
    <property type="term" value="C:cytoplasm"/>
    <property type="evidence" value="ECO:0007669"/>
    <property type="project" value="UniProtKB-SubCell"/>
</dbReference>
<gene>
    <name evidence="4" type="primary">uspG</name>
    <name evidence="4" type="ORF">SOFFGTOCOR_0342</name>
</gene>
<comment type="subcellular location">
    <subcellularLocation>
        <location evidence="2">Cytoplasm</location>
    </subcellularLocation>
</comment>
<dbReference type="SUPFAM" id="SSF52402">
    <property type="entry name" value="Adenine nucleotide alpha hydrolases-like"/>
    <property type="match status" value="1"/>
</dbReference>
<dbReference type="InterPro" id="IPR006015">
    <property type="entry name" value="Universal_stress_UspA"/>
</dbReference>
<dbReference type="AlphaFoldDB" id="A0A0M6W7E8"/>
<dbReference type="CDD" id="cd00293">
    <property type="entry name" value="USP-like"/>
    <property type="match status" value="1"/>
</dbReference>
<feature type="domain" description="UspA" evidence="3">
    <location>
        <begin position="1"/>
        <end position="145"/>
    </location>
</feature>
<dbReference type="InterPro" id="IPR014729">
    <property type="entry name" value="Rossmann-like_a/b/a_fold"/>
</dbReference>
<sequence length="145" mass="16470">MYKTILVPIDIFEDTLTDKALKHAVYLAKTSDATIHLFHLIPDVSKFSMIYSYYYDLLSSSTKEATERSEKKLHQLIKKINYPLNKIFFKVDIGSPKEKVLSQAEQINADLIIIGSHNPSVLTHLLGSNALCIVSYTKRSVLVIR</sequence>
<dbReference type="Gene3D" id="3.40.50.620">
    <property type="entry name" value="HUPs"/>
    <property type="match status" value="1"/>
</dbReference>
<dbReference type="PANTHER" id="PTHR46268:SF6">
    <property type="entry name" value="UNIVERSAL STRESS PROTEIN UP12"/>
    <property type="match status" value="1"/>
</dbReference>
<evidence type="ECO:0000256" key="1">
    <source>
        <dbReference type="ARBA" id="ARBA00008791"/>
    </source>
</evidence>
<protein>
    <recommendedName>
        <fullName evidence="2">Universal stress protein</fullName>
    </recommendedName>
</protein>
<name>A0A0M6W7E8_9GAMM</name>
<organism evidence="4 5">
    <name type="scientific">Candidatus Providencia siddallii</name>
    <dbReference type="NCBI Taxonomy" id="1715285"/>
    <lineage>
        <taxon>Bacteria</taxon>
        <taxon>Pseudomonadati</taxon>
        <taxon>Pseudomonadota</taxon>
        <taxon>Gammaproteobacteria</taxon>
        <taxon>Enterobacterales</taxon>
        <taxon>Morganellaceae</taxon>
        <taxon>Providencia</taxon>
    </lineage>
</organism>
<evidence type="ECO:0000313" key="4">
    <source>
        <dbReference type="EMBL" id="CRK85763.1"/>
    </source>
</evidence>
<dbReference type="PIRSF" id="PIRSF006276">
    <property type="entry name" value="UspA"/>
    <property type="match status" value="1"/>
</dbReference>
<proteinExistence type="inferred from homology"/>
<dbReference type="PRINTS" id="PR01438">
    <property type="entry name" value="UNVRSLSTRESS"/>
</dbReference>
<keyword evidence="2" id="KW-0963">Cytoplasm</keyword>
<dbReference type="Pfam" id="PF00582">
    <property type="entry name" value="Usp"/>
    <property type="match status" value="1"/>
</dbReference>
<evidence type="ECO:0000313" key="5">
    <source>
        <dbReference type="Proteomes" id="UP000242301"/>
    </source>
</evidence>
<dbReference type="EMBL" id="CVRF01000002">
    <property type="protein sequence ID" value="CRK85763.1"/>
    <property type="molecule type" value="Genomic_DNA"/>
</dbReference>
<comment type="similarity">
    <text evidence="1 2">Belongs to the universal stress protein A family.</text>
</comment>
<evidence type="ECO:0000259" key="3">
    <source>
        <dbReference type="Pfam" id="PF00582"/>
    </source>
</evidence>
<dbReference type="PANTHER" id="PTHR46268">
    <property type="entry name" value="STRESS RESPONSE PROTEIN NHAX"/>
    <property type="match status" value="1"/>
</dbReference>
<keyword evidence="5" id="KW-1185">Reference proteome</keyword>
<dbReference type="Proteomes" id="UP000242301">
    <property type="component" value="Unassembled WGS sequence"/>
</dbReference>
<dbReference type="InterPro" id="IPR006016">
    <property type="entry name" value="UspA"/>
</dbReference>
<reference evidence="5" key="1">
    <citation type="submission" date="2015-05" db="EMBL/GenBank/DDBJ databases">
        <authorList>
            <person name="Manzano-Marin A."/>
        </authorList>
    </citation>
    <scope>NUCLEOTIDE SEQUENCE [LARGE SCALE GENOMIC DNA]</scope>
    <source>
        <strain evidence="5">officinalis</strain>
    </source>
</reference>